<gene>
    <name evidence="1" type="ORF">MYCFIDRAFT_173190</name>
</gene>
<reference evidence="1 2" key="1">
    <citation type="journal article" date="2012" name="PLoS Pathog.">
        <title>Diverse lifestyles and strategies of plant pathogenesis encoded in the genomes of eighteen Dothideomycetes fungi.</title>
        <authorList>
            <person name="Ohm R.A."/>
            <person name="Feau N."/>
            <person name="Henrissat B."/>
            <person name="Schoch C.L."/>
            <person name="Horwitz B.A."/>
            <person name="Barry K.W."/>
            <person name="Condon B.J."/>
            <person name="Copeland A.C."/>
            <person name="Dhillon B."/>
            <person name="Glaser F."/>
            <person name="Hesse C.N."/>
            <person name="Kosti I."/>
            <person name="LaButti K."/>
            <person name="Lindquist E.A."/>
            <person name="Lucas S."/>
            <person name="Salamov A.A."/>
            <person name="Bradshaw R.E."/>
            <person name="Ciuffetti L."/>
            <person name="Hamelin R.C."/>
            <person name="Kema G.H.J."/>
            <person name="Lawrence C."/>
            <person name="Scott J.A."/>
            <person name="Spatafora J.W."/>
            <person name="Turgeon B.G."/>
            <person name="de Wit P.J.G.M."/>
            <person name="Zhong S."/>
            <person name="Goodwin S.B."/>
            <person name="Grigoriev I.V."/>
        </authorList>
    </citation>
    <scope>NUCLEOTIDE SEQUENCE [LARGE SCALE GENOMIC DNA]</scope>
    <source>
        <strain evidence="1 2">CIRAD86</strain>
    </source>
</reference>
<dbReference type="GeneID" id="19332938"/>
<dbReference type="EMBL" id="KB446557">
    <property type="protein sequence ID" value="EME84147.1"/>
    <property type="molecule type" value="Genomic_DNA"/>
</dbReference>
<dbReference type="VEuPathDB" id="FungiDB:MYCFIDRAFT_173190"/>
<dbReference type="KEGG" id="pfj:MYCFIDRAFT_173190"/>
<accession>M3B467</accession>
<dbReference type="Proteomes" id="UP000016932">
    <property type="component" value="Unassembled WGS sequence"/>
</dbReference>
<dbReference type="AlphaFoldDB" id="M3B467"/>
<sequence length="399" mass="44922">MKDKHVRLRRADNVPQLLRAKKAITAKECMVLKESLSTNPLLLMILLLTVSKAPYMLPQNSLAVKFSLAAHVPSSLGSPIVPGSTAHRVHPGIYIRKAPKRICQRRLSASRSGKWDLLTKLASTAVTRKLGDGKKPEVVYLTAERYPNSWKSAFIISRRRSGCTWVFKPSGLPCEEKMLFYVSRTKRLWMIRDLQWNISYSGDLQLRSRLIIYSSYRIAPKGYQRDEELVGSKYTLIMAYRAVTDCHSTKHYSSIRLVSIFVPRRTPGGAMTDASQIIRSDVQVLEVLLDVHGSHQRTRKSTPKLWQIKQNPEQDAVECLPLHKPSASSEVDDRREPCMVLRPQNGSLAGVACFSTSWHPHVVKAQHSKAGIALMYSASTTKFYQAHGSVQRSNGSEDL</sequence>
<evidence type="ECO:0000313" key="1">
    <source>
        <dbReference type="EMBL" id="EME84147.1"/>
    </source>
</evidence>
<keyword evidence="2" id="KW-1185">Reference proteome</keyword>
<protein>
    <submittedName>
        <fullName evidence="1">Uncharacterized protein</fullName>
    </submittedName>
</protein>
<evidence type="ECO:0000313" key="2">
    <source>
        <dbReference type="Proteomes" id="UP000016932"/>
    </source>
</evidence>
<organism evidence="1 2">
    <name type="scientific">Pseudocercospora fijiensis (strain CIRAD86)</name>
    <name type="common">Black leaf streak disease fungus</name>
    <name type="synonym">Mycosphaerella fijiensis</name>
    <dbReference type="NCBI Taxonomy" id="383855"/>
    <lineage>
        <taxon>Eukaryota</taxon>
        <taxon>Fungi</taxon>
        <taxon>Dikarya</taxon>
        <taxon>Ascomycota</taxon>
        <taxon>Pezizomycotina</taxon>
        <taxon>Dothideomycetes</taxon>
        <taxon>Dothideomycetidae</taxon>
        <taxon>Mycosphaerellales</taxon>
        <taxon>Mycosphaerellaceae</taxon>
        <taxon>Pseudocercospora</taxon>
    </lineage>
</organism>
<dbReference type="HOGENOM" id="CLU_691033_0_0_1"/>
<dbReference type="RefSeq" id="XP_007924771.1">
    <property type="nucleotide sequence ID" value="XM_007926580.1"/>
</dbReference>
<proteinExistence type="predicted"/>
<name>M3B467_PSEFD</name>